<comment type="caution">
    <text evidence="2">The sequence shown here is derived from an EMBL/GenBank/DDBJ whole genome shotgun (WGS) entry which is preliminary data.</text>
</comment>
<feature type="region of interest" description="Disordered" evidence="1">
    <location>
        <begin position="39"/>
        <end position="111"/>
    </location>
</feature>
<reference evidence="2 3" key="1">
    <citation type="submission" date="2019-02" db="EMBL/GenBank/DDBJ databases">
        <title>Deep-cultivation of Planctomycetes and their phenomic and genomic characterization uncovers novel biology.</title>
        <authorList>
            <person name="Wiegand S."/>
            <person name="Jogler M."/>
            <person name="Boedeker C."/>
            <person name="Pinto D."/>
            <person name="Vollmers J."/>
            <person name="Rivas-Marin E."/>
            <person name="Kohn T."/>
            <person name="Peeters S.H."/>
            <person name="Heuer A."/>
            <person name="Rast P."/>
            <person name="Oberbeckmann S."/>
            <person name="Bunk B."/>
            <person name="Jeske O."/>
            <person name="Meyerdierks A."/>
            <person name="Storesund J.E."/>
            <person name="Kallscheuer N."/>
            <person name="Luecker S."/>
            <person name="Lage O.M."/>
            <person name="Pohl T."/>
            <person name="Merkel B.J."/>
            <person name="Hornburger P."/>
            <person name="Mueller R.-W."/>
            <person name="Bruemmer F."/>
            <person name="Labrenz M."/>
            <person name="Spormann A.M."/>
            <person name="Op Den Camp H."/>
            <person name="Overmann J."/>
            <person name="Amann R."/>
            <person name="Jetten M.S.M."/>
            <person name="Mascher T."/>
            <person name="Medema M.H."/>
            <person name="Devos D.P."/>
            <person name="Kaster A.-K."/>
            <person name="Ovreas L."/>
            <person name="Rohde M."/>
            <person name="Galperin M.Y."/>
            <person name="Jogler C."/>
        </authorList>
    </citation>
    <scope>NUCLEOTIDE SEQUENCE [LARGE SCALE GENOMIC DNA]</scope>
    <source>
        <strain evidence="2 3">KOR42</strain>
    </source>
</reference>
<dbReference type="AlphaFoldDB" id="A0A5C5X2L3"/>
<evidence type="ECO:0000313" key="3">
    <source>
        <dbReference type="Proteomes" id="UP000317243"/>
    </source>
</evidence>
<accession>A0A5C5X2L3</accession>
<feature type="compositionally biased region" description="Basic and acidic residues" evidence="1">
    <location>
        <begin position="55"/>
        <end position="72"/>
    </location>
</feature>
<feature type="compositionally biased region" description="Basic and acidic residues" evidence="1">
    <location>
        <begin position="89"/>
        <end position="105"/>
    </location>
</feature>
<evidence type="ECO:0000313" key="2">
    <source>
        <dbReference type="EMBL" id="TWT57354.1"/>
    </source>
</evidence>
<proteinExistence type="predicted"/>
<organism evidence="2 3">
    <name type="scientific">Thalassoglobus neptunius</name>
    <dbReference type="NCBI Taxonomy" id="1938619"/>
    <lineage>
        <taxon>Bacteria</taxon>
        <taxon>Pseudomonadati</taxon>
        <taxon>Planctomycetota</taxon>
        <taxon>Planctomycetia</taxon>
        <taxon>Planctomycetales</taxon>
        <taxon>Planctomycetaceae</taxon>
        <taxon>Thalassoglobus</taxon>
    </lineage>
</organism>
<dbReference type="EMBL" id="SIHI01000001">
    <property type="protein sequence ID" value="TWT57354.1"/>
    <property type="molecule type" value="Genomic_DNA"/>
</dbReference>
<feature type="compositionally biased region" description="Polar residues" evidence="1">
    <location>
        <begin position="45"/>
        <end position="54"/>
    </location>
</feature>
<protein>
    <submittedName>
        <fullName evidence="2">Uncharacterized protein</fullName>
    </submittedName>
</protein>
<name>A0A5C5X2L3_9PLAN</name>
<dbReference type="Proteomes" id="UP000317243">
    <property type="component" value="Unassembled WGS sequence"/>
</dbReference>
<keyword evidence="3" id="KW-1185">Reference proteome</keyword>
<feature type="compositionally biased region" description="Low complexity" evidence="1">
    <location>
        <begin position="79"/>
        <end position="88"/>
    </location>
</feature>
<sequence length="130" mass="14359">MRLASTPVQTVSCPSVLHSMGQCFSKFLMIGTHLDYDEGMRRSKTGSTSDQNESGNDRSVTDGQQKRVDRSDSMAGHDSQSSPSQSVERSGESHAERLARIKSEIESGTYDTPEKLDLAIDRMLGRIMMD</sequence>
<gene>
    <name evidence="2" type="ORF">KOR42_07140</name>
</gene>
<evidence type="ECO:0000256" key="1">
    <source>
        <dbReference type="SAM" id="MobiDB-lite"/>
    </source>
</evidence>